<evidence type="ECO:0000313" key="3">
    <source>
        <dbReference type="Proteomes" id="UP000186469"/>
    </source>
</evidence>
<protein>
    <submittedName>
        <fullName evidence="2">Immunity protein 17</fullName>
    </submittedName>
</protein>
<dbReference type="Proteomes" id="UP000186469">
    <property type="component" value="Unassembled WGS sequence"/>
</dbReference>
<sequence>MKTPLPPIVVYLMPLVLIAIGLFTVWCSIKEYDFFMNDRRAKFMIKILGRKGTRIFYIIFGSVFLLVGVFLQLAVLYSLATGKPIG</sequence>
<evidence type="ECO:0000256" key="1">
    <source>
        <dbReference type="SAM" id="Phobius"/>
    </source>
</evidence>
<dbReference type="Pfam" id="PF15562">
    <property type="entry name" value="Imm17"/>
    <property type="match status" value="1"/>
</dbReference>
<dbReference type="InterPro" id="IPR029087">
    <property type="entry name" value="Imm17"/>
</dbReference>
<reference evidence="2 3" key="1">
    <citation type="submission" date="2016-12" db="EMBL/GenBank/DDBJ databases">
        <authorList>
            <person name="Song W.-J."/>
            <person name="Kurnit D.M."/>
        </authorList>
    </citation>
    <scope>NUCLEOTIDE SEQUENCE [LARGE SCALE GENOMIC DNA]</scope>
    <source>
        <strain evidence="2 3">DSM 11393</strain>
    </source>
</reference>
<name>A0A1M7SY74_9BACT</name>
<accession>A0A1M7SY74</accession>
<proteinExistence type="predicted"/>
<evidence type="ECO:0000313" key="2">
    <source>
        <dbReference type="EMBL" id="SHN63437.1"/>
    </source>
</evidence>
<dbReference type="AlphaFoldDB" id="A0A1M7SY74"/>
<keyword evidence="1" id="KW-0472">Membrane</keyword>
<gene>
    <name evidence="2" type="ORF">SAMN02745728_01374</name>
</gene>
<keyword evidence="1" id="KW-0812">Transmembrane</keyword>
<dbReference type="STRING" id="1121455.SAMN02745728_01374"/>
<keyword evidence="3" id="KW-1185">Reference proteome</keyword>
<feature type="transmembrane region" description="Helical" evidence="1">
    <location>
        <begin position="55"/>
        <end position="80"/>
    </location>
</feature>
<dbReference type="EMBL" id="FRDI01000005">
    <property type="protein sequence ID" value="SHN63437.1"/>
    <property type="molecule type" value="Genomic_DNA"/>
</dbReference>
<keyword evidence="1" id="KW-1133">Transmembrane helix</keyword>
<dbReference type="OrthoDB" id="1827922at2"/>
<organism evidence="2 3">
    <name type="scientific">Desulfovibrio litoralis DSM 11393</name>
    <dbReference type="NCBI Taxonomy" id="1121455"/>
    <lineage>
        <taxon>Bacteria</taxon>
        <taxon>Pseudomonadati</taxon>
        <taxon>Thermodesulfobacteriota</taxon>
        <taxon>Desulfovibrionia</taxon>
        <taxon>Desulfovibrionales</taxon>
        <taxon>Desulfovibrionaceae</taxon>
        <taxon>Desulfovibrio</taxon>
    </lineage>
</organism>
<feature type="transmembrane region" description="Helical" evidence="1">
    <location>
        <begin position="12"/>
        <end position="34"/>
    </location>
</feature>